<dbReference type="STRING" id="35570.A0A1I8P380"/>
<keyword evidence="1" id="KW-0812">Transmembrane</keyword>
<evidence type="ECO:0000313" key="2">
    <source>
        <dbReference type="EnsemblMetazoa" id="SCAU004451-PA"/>
    </source>
</evidence>
<evidence type="ECO:0000256" key="1">
    <source>
        <dbReference type="SAM" id="Phobius"/>
    </source>
</evidence>
<proteinExistence type="predicted"/>
<keyword evidence="1" id="KW-0472">Membrane</keyword>
<dbReference type="Proteomes" id="UP000095300">
    <property type="component" value="Unassembled WGS sequence"/>
</dbReference>
<feature type="transmembrane region" description="Helical" evidence="1">
    <location>
        <begin position="127"/>
        <end position="145"/>
    </location>
</feature>
<accession>A0A1I8P380</accession>
<gene>
    <name evidence="2" type="primary">106096317</name>
</gene>
<protein>
    <recommendedName>
        <fullName evidence="4">Transmembrane protein 186</fullName>
    </recommendedName>
</protein>
<keyword evidence="1" id="KW-1133">Transmembrane helix</keyword>
<feature type="transmembrane region" description="Helical" evidence="1">
    <location>
        <begin position="81"/>
        <end position="104"/>
    </location>
</feature>
<dbReference type="VEuPathDB" id="VectorBase:SCAU004451"/>
<reference evidence="2" key="1">
    <citation type="submission" date="2020-05" db="UniProtKB">
        <authorList>
            <consortium name="EnsemblMetazoa"/>
        </authorList>
    </citation>
    <scope>IDENTIFICATION</scope>
    <source>
        <strain evidence="2">USDA</strain>
    </source>
</reference>
<keyword evidence="3" id="KW-1185">Reference proteome</keyword>
<dbReference type="AlphaFoldDB" id="A0A1I8P380"/>
<sequence length="226" mass="25906">MSALLKTTHYMRTTFSNLSWKALSLNTKHFDIQSRTFGHVSWFNQQLPRPVTSQAKEQQYQERDKVPSSYQLIYRAPMESYVAWSMNVSSLTATIIGGAALYQFSSNQPLLDTSVTQTTLVMHAEDIYYFALGFLAINSVLRLVVSKFPLRIYKNEGKYLAVYHSQLPGSVSQHHFNQGDVKEVSYIFSPWNGATYKLGNKTSLLLEQYFKTPSEFQQIMTTPKKD</sequence>
<dbReference type="EnsemblMetazoa" id="SCAU004451-RA">
    <property type="protein sequence ID" value="SCAU004451-PA"/>
    <property type="gene ID" value="SCAU004451"/>
</dbReference>
<organism evidence="2 3">
    <name type="scientific">Stomoxys calcitrans</name>
    <name type="common">Stable fly</name>
    <name type="synonym">Conops calcitrans</name>
    <dbReference type="NCBI Taxonomy" id="35570"/>
    <lineage>
        <taxon>Eukaryota</taxon>
        <taxon>Metazoa</taxon>
        <taxon>Ecdysozoa</taxon>
        <taxon>Arthropoda</taxon>
        <taxon>Hexapoda</taxon>
        <taxon>Insecta</taxon>
        <taxon>Pterygota</taxon>
        <taxon>Neoptera</taxon>
        <taxon>Endopterygota</taxon>
        <taxon>Diptera</taxon>
        <taxon>Brachycera</taxon>
        <taxon>Muscomorpha</taxon>
        <taxon>Muscoidea</taxon>
        <taxon>Muscidae</taxon>
        <taxon>Stomoxys</taxon>
    </lineage>
</organism>
<name>A0A1I8P380_STOCA</name>
<evidence type="ECO:0000313" key="3">
    <source>
        <dbReference type="Proteomes" id="UP000095300"/>
    </source>
</evidence>
<evidence type="ECO:0008006" key="4">
    <source>
        <dbReference type="Google" id="ProtNLM"/>
    </source>
</evidence>